<reference evidence="1 2" key="1">
    <citation type="submission" date="2013-03" db="EMBL/GenBank/DDBJ databases">
        <title>Salinisphaera hydrothermalis C41B8 Genome Sequencing.</title>
        <authorList>
            <person name="Li C."/>
            <person name="Lai Q."/>
            <person name="Shao Z."/>
        </authorList>
    </citation>
    <scope>NUCLEOTIDE SEQUENCE [LARGE SCALE GENOMIC DNA]</scope>
    <source>
        <strain evidence="1 2">C41B8</strain>
    </source>
</reference>
<sequence length="115" mass="12967">MTLRKPGEYHPFAACLMFKACGDSDTVRASLSDVRAKGRADAEEKNRGDLYSIASDLLHSDELPSWIVEDHKQKTYSASTIARMAARWRDVNRHRALRIKSVIDASKPAPKERQP</sequence>
<proteinExistence type="predicted"/>
<dbReference type="STRING" id="1304275.C41B8_05643"/>
<evidence type="ECO:0000313" key="2">
    <source>
        <dbReference type="Proteomes" id="UP000028302"/>
    </source>
</evidence>
<dbReference type="EMBL" id="APNK01000005">
    <property type="protein sequence ID" value="KEZ78360.1"/>
    <property type="molecule type" value="Genomic_DNA"/>
</dbReference>
<accession>A0A084INS6</accession>
<evidence type="ECO:0000313" key="1">
    <source>
        <dbReference type="EMBL" id="KEZ78360.1"/>
    </source>
</evidence>
<name>A0A084INS6_SALHC</name>
<organism evidence="1 2">
    <name type="scientific">Salinisphaera hydrothermalis (strain C41B8)</name>
    <dbReference type="NCBI Taxonomy" id="1304275"/>
    <lineage>
        <taxon>Bacteria</taxon>
        <taxon>Pseudomonadati</taxon>
        <taxon>Pseudomonadota</taxon>
        <taxon>Gammaproteobacteria</taxon>
        <taxon>Salinisphaerales</taxon>
        <taxon>Salinisphaeraceae</taxon>
        <taxon>Salinisphaera</taxon>
    </lineage>
</organism>
<comment type="caution">
    <text evidence="1">The sequence shown here is derived from an EMBL/GenBank/DDBJ whole genome shotgun (WGS) entry which is preliminary data.</text>
</comment>
<dbReference type="Proteomes" id="UP000028302">
    <property type="component" value="Unassembled WGS sequence"/>
</dbReference>
<dbReference type="AlphaFoldDB" id="A0A084INS6"/>
<protein>
    <submittedName>
        <fullName evidence="1">Uncharacterized protein</fullName>
    </submittedName>
</protein>
<keyword evidence="2" id="KW-1185">Reference proteome</keyword>
<gene>
    <name evidence="1" type="ORF">C41B8_05643</name>
</gene>